<protein>
    <submittedName>
        <fullName evidence="1">Uncharacterized protein</fullName>
    </submittedName>
</protein>
<comment type="caution">
    <text evidence="1">The sequence shown here is derived from an EMBL/GenBank/DDBJ whole genome shotgun (WGS) entry which is preliminary data.</text>
</comment>
<evidence type="ECO:0000313" key="1">
    <source>
        <dbReference type="EMBL" id="KAJ8375601.1"/>
    </source>
</evidence>
<dbReference type="EMBL" id="JAINUF010000002">
    <property type="protein sequence ID" value="KAJ8375601.1"/>
    <property type="molecule type" value="Genomic_DNA"/>
</dbReference>
<sequence>MIRSASLIQDEGKQLQVKICDHHKLFERRWKAEVANPANIHCGYHTEEQMDVLGHPVIGDCNRFERYHHRVKDIDLRHHVNKVLPDVSRLQVSKKIMQPELIEKMESRILLQEHIFLGAKI</sequence>
<proteinExistence type="predicted"/>
<keyword evidence="2" id="KW-1185">Reference proteome</keyword>
<accession>A0A9Q1J9N8</accession>
<evidence type="ECO:0000313" key="2">
    <source>
        <dbReference type="Proteomes" id="UP001152622"/>
    </source>
</evidence>
<gene>
    <name evidence="1" type="ORF">SKAU_G00061810</name>
</gene>
<organism evidence="1 2">
    <name type="scientific">Synaphobranchus kaupii</name>
    <name type="common">Kaup's arrowtooth eel</name>
    <dbReference type="NCBI Taxonomy" id="118154"/>
    <lineage>
        <taxon>Eukaryota</taxon>
        <taxon>Metazoa</taxon>
        <taxon>Chordata</taxon>
        <taxon>Craniata</taxon>
        <taxon>Vertebrata</taxon>
        <taxon>Euteleostomi</taxon>
        <taxon>Actinopterygii</taxon>
        <taxon>Neopterygii</taxon>
        <taxon>Teleostei</taxon>
        <taxon>Anguilliformes</taxon>
        <taxon>Synaphobranchidae</taxon>
        <taxon>Synaphobranchus</taxon>
    </lineage>
</organism>
<name>A0A9Q1J9N8_SYNKA</name>
<dbReference type="AlphaFoldDB" id="A0A9Q1J9N8"/>
<reference evidence="1" key="1">
    <citation type="journal article" date="2023" name="Science">
        <title>Genome structures resolve the early diversification of teleost fishes.</title>
        <authorList>
            <person name="Parey E."/>
            <person name="Louis A."/>
            <person name="Montfort J."/>
            <person name="Bouchez O."/>
            <person name="Roques C."/>
            <person name="Iampietro C."/>
            <person name="Lluch J."/>
            <person name="Castinel A."/>
            <person name="Donnadieu C."/>
            <person name="Desvignes T."/>
            <person name="Floi Bucao C."/>
            <person name="Jouanno E."/>
            <person name="Wen M."/>
            <person name="Mejri S."/>
            <person name="Dirks R."/>
            <person name="Jansen H."/>
            <person name="Henkel C."/>
            <person name="Chen W.J."/>
            <person name="Zahm M."/>
            <person name="Cabau C."/>
            <person name="Klopp C."/>
            <person name="Thompson A.W."/>
            <person name="Robinson-Rechavi M."/>
            <person name="Braasch I."/>
            <person name="Lecointre G."/>
            <person name="Bobe J."/>
            <person name="Postlethwait J.H."/>
            <person name="Berthelot C."/>
            <person name="Roest Crollius H."/>
            <person name="Guiguen Y."/>
        </authorList>
    </citation>
    <scope>NUCLEOTIDE SEQUENCE</scope>
    <source>
        <strain evidence="1">WJC10195</strain>
    </source>
</reference>
<dbReference type="Proteomes" id="UP001152622">
    <property type="component" value="Chromosome 2"/>
</dbReference>